<dbReference type="InterPro" id="IPR022642">
    <property type="entry name" value="CheR_C"/>
</dbReference>
<dbReference type="Pfam" id="PF01739">
    <property type="entry name" value="CheR"/>
    <property type="match status" value="1"/>
</dbReference>
<name>A0ABT9EDD5_9PROT</name>
<dbReference type="RefSeq" id="WP_305109070.1">
    <property type="nucleotide sequence ID" value="NZ_JAUTWS010000190.1"/>
</dbReference>
<dbReference type="InterPro" id="IPR029063">
    <property type="entry name" value="SAM-dependent_MTases_sf"/>
</dbReference>
<feature type="domain" description="CheR-type methyltransferase" evidence="6">
    <location>
        <begin position="1"/>
        <end position="268"/>
    </location>
</feature>
<evidence type="ECO:0000259" key="6">
    <source>
        <dbReference type="PROSITE" id="PS50123"/>
    </source>
</evidence>
<dbReference type="SUPFAM" id="SSF53335">
    <property type="entry name" value="S-adenosyl-L-methionine-dependent methyltransferases"/>
    <property type="match status" value="1"/>
</dbReference>
<accession>A0ABT9EDD5</accession>
<dbReference type="PANTHER" id="PTHR24422:SF21">
    <property type="entry name" value="CHEMOTAXIS PROTEIN METHYLTRANSFERASE 1"/>
    <property type="match status" value="1"/>
</dbReference>
<sequence length="268" mass="29953">MNAAALATIREVVQRRSGIAMAADKDYLVAARLEPMLPQLGVASTAALADRIGRQNDMRLAMLVTDALTTNETLWFRDGRPFELLRDVVVPDILERRATEREMRFWSAACSTGQEPYSLAIQLAEDTARLAGWRWRILGTDLSATAVARAREARYSQFEVQRGLSAHRLIKHFSKEGEFWRLKEVLRGVVELREANLLSLPPLGPFDAVLCRNVLIYFDVPTKRAVLEAVAARMRPGGWLQLGAAETTLGITAAFAPDPVHRGLYRRV</sequence>
<keyword evidence="8" id="KW-1185">Reference proteome</keyword>
<evidence type="ECO:0000313" key="8">
    <source>
        <dbReference type="Proteomes" id="UP001243009"/>
    </source>
</evidence>
<reference evidence="7 8" key="1">
    <citation type="submission" date="2023-08" db="EMBL/GenBank/DDBJ databases">
        <title>The draft genome sequence of Paracraurococcus sp. LOR1-02.</title>
        <authorList>
            <person name="Kingkaew E."/>
            <person name="Tanasupawat S."/>
        </authorList>
    </citation>
    <scope>NUCLEOTIDE SEQUENCE [LARGE SCALE GENOMIC DNA]</scope>
    <source>
        <strain evidence="7 8">LOR1-02</strain>
    </source>
</reference>
<evidence type="ECO:0000313" key="7">
    <source>
        <dbReference type="EMBL" id="MDO9714232.1"/>
    </source>
</evidence>
<organism evidence="7 8">
    <name type="scientific">Paracraurococcus lichenis</name>
    <dbReference type="NCBI Taxonomy" id="3064888"/>
    <lineage>
        <taxon>Bacteria</taxon>
        <taxon>Pseudomonadati</taxon>
        <taxon>Pseudomonadota</taxon>
        <taxon>Alphaproteobacteria</taxon>
        <taxon>Acetobacterales</taxon>
        <taxon>Roseomonadaceae</taxon>
        <taxon>Paracraurococcus</taxon>
    </lineage>
</organism>
<dbReference type="SMART" id="SM00138">
    <property type="entry name" value="MeTrc"/>
    <property type="match status" value="1"/>
</dbReference>
<dbReference type="CDD" id="cd02440">
    <property type="entry name" value="AdoMet_MTases"/>
    <property type="match status" value="1"/>
</dbReference>
<evidence type="ECO:0000256" key="5">
    <source>
        <dbReference type="ARBA" id="ARBA00022691"/>
    </source>
</evidence>
<dbReference type="EC" id="2.1.1.80" evidence="2"/>
<proteinExistence type="predicted"/>
<dbReference type="Gene3D" id="3.40.50.150">
    <property type="entry name" value="Vaccinia Virus protein VP39"/>
    <property type="match status" value="1"/>
</dbReference>
<comment type="catalytic activity">
    <reaction evidence="1">
        <text>L-glutamyl-[protein] + S-adenosyl-L-methionine = [protein]-L-glutamate 5-O-methyl ester + S-adenosyl-L-homocysteine</text>
        <dbReference type="Rhea" id="RHEA:24452"/>
        <dbReference type="Rhea" id="RHEA-COMP:10208"/>
        <dbReference type="Rhea" id="RHEA-COMP:10311"/>
        <dbReference type="ChEBI" id="CHEBI:29973"/>
        <dbReference type="ChEBI" id="CHEBI:57856"/>
        <dbReference type="ChEBI" id="CHEBI:59789"/>
        <dbReference type="ChEBI" id="CHEBI:82795"/>
        <dbReference type="EC" id="2.1.1.80"/>
    </reaction>
</comment>
<keyword evidence="5" id="KW-0949">S-adenosyl-L-methionine</keyword>
<protein>
    <recommendedName>
        <fullName evidence="2">protein-glutamate O-methyltransferase</fullName>
        <ecNumber evidence="2">2.1.1.80</ecNumber>
    </recommendedName>
</protein>
<evidence type="ECO:0000256" key="4">
    <source>
        <dbReference type="ARBA" id="ARBA00022679"/>
    </source>
</evidence>
<dbReference type="PRINTS" id="PR00996">
    <property type="entry name" value="CHERMTFRASE"/>
</dbReference>
<dbReference type="InterPro" id="IPR050903">
    <property type="entry name" value="Bact_Chemotaxis_MeTrfase"/>
</dbReference>
<evidence type="ECO:0000256" key="2">
    <source>
        <dbReference type="ARBA" id="ARBA00012534"/>
    </source>
</evidence>
<dbReference type="Proteomes" id="UP001243009">
    <property type="component" value="Unassembled WGS sequence"/>
</dbReference>
<evidence type="ECO:0000256" key="3">
    <source>
        <dbReference type="ARBA" id="ARBA00022603"/>
    </source>
</evidence>
<dbReference type="SUPFAM" id="SSF47757">
    <property type="entry name" value="Chemotaxis receptor methyltransferase CheR, N-terminal domain"/>
    <property type="match status" value="1"/>
</dbReference>
<keyword evidence="4" id="KW-0808">Transferase</keyword>
<dbReference type="EMBL" id="JAUTWS010000190">
    <property type="protein sequence ID" value="MDO9714232.1"/>
    <property type="molecule type" value="Genomic_DNA"/>
</dbReference>
<gene>
    <name evidence="7" type="ORF">Q7A36_38425</name>
</gene>
<comment type="caution">
    <text evidence="7">The sequence shown here is derived from an EMBL/GenBank/DDBJ whole genome shotgun (WGS) entry which is preliminary data.</text>
</comment>
<keyword evidence="3" id="KW-0489">Methyltransferase</keyword>
<dbReference type="Gene3D" id="1.10.155.10">
    <property type="entry name" value="Chemotaxis receptor methyltransferase CheR, N-terminal domain"/>
    <property type="match status" value="1"/>
</dbReference>
<dbReference type="PROSITE" id="PS50123">
    <property type="entry name" value="CHER"/>
    <property type="match status" value="1"/>
</dbReference>
<evidence type="ECO:0000256" key="1">
    <source>
        <dbReference type="ARBA" id="ARBA00001541"/>
    </source>
</evidence>
<dbReference type="PANTHER" id="PTHR24422">
    <property type="entry name" value="CHEMOTAXIS PROTEIN METHYLTRANSFERASE"/>
    <property type="match status" value="1"/>
</dbReference>
<dbReference type="InterPro" id="IPR036804">
    <property type="entry name" value="CheR_N_sf"/>
</dbReference>
<dbReference type="InterPro" id="IPR000780">
    <property type="entry name" value="CheR_MeTrfase"/>
</dbReference>